<protein>
    <submittedName>
        <fullName evidence="1">Uncharacterized protein</fullName>
    </submittedName>
</protein>
<dbReference type="Gramene" id="OMO53299">
    <property type="protein sequence ID" value="OMO53299"/>
    <property type="gene ID" value="CCACVL1_28739"/>
</dbReference>
<evidence type="ECO:0000313" key="1">
    <source>
        <dbReference type="EMBL" id="OMO53299.1"/>
    </source>
</evidence>
<evidence type="ECO:0000313" key="2">
    <source>
        <dbReference type="Proteomes" id="UP000188268"/>
    </source>
</evidence>
<reference evidence="1 2" key="1">
    <citation type="submission" date="2013-09" db="EMBL/GenBank/DDBJ databases">
        <title>Corchorus capsularis genome sequencing.</title>
        <authorList>
            <person name="Alam M."/>
            <person name="Haque M.S."/>
            <person name="Islam M.S."/>
            <person name="Emdad E.M."/>
            <person name="Islam M.M."/>
            <person name="Ahmed B."/>
            <person name="Halim A."/>
            <person name="Hossen Q.M.M."/>
            <person name="Hossain M.Z."/>
            <person name="Ahmed R."/>
            <person name="Khan M.M."/>
            <person name="Islam R."/>
            <person name="Rashid M.M."/>
            <person name="Khan S.A."/>
            <person name="Rahman M.S."/>
            <person name="Alam M."/>
        </authorList>
    </citation>
    <scope>NUCLEOTIDE SEQUENCE [LARGE SCALE GENOMIC DNA]</scope>
    <source>
        <strain evidence="2">cv. CVL-1</strain>
        <tissue evidence="1">Whole seedling</tissue>
    </source>
</reference>
<dbReference type="EMBL" id="AWWV01015221">
    <property type="protein sequence ID" value="OMO53299.1"/>
    <property type="molecule type" value="Genomic_DNA"/>
</dbReference>
<accession>A0A1R3G5D6</accession>
<dbReference type="AlphaFoldDB" id="A0A1R3G5D6"/>
<organism evidence="1 2">
    <name type="scientific">Corchorus capsularis</name>
    <name type="common">Jute</name>
    <dbReference type="NCBI Taxonomy" id="210143"/>
    <lineage>
        <taxon>Eukaryota</taxon>
        <taxon>Viridiplantae</taxon>
        <taxon>Streptophyta</taxon>
        <taxon>Embryophyta</taxon>
        <taxon>Tracheophyta</taxon>
        <taxon>Spermatophyta</taxon>
        <taxon>Magnoliopsida</taxon>
        <taxon>eudicotyledons</taxon>
        <taxon>Gunneridae</taxon>
        <taxon>Pentapetalae</taxon>
        <taxon>rosids</taxon>
        <taxon>malvids</taxon>
        <taxon>Malvales</taxon>
        <taxon>Malvaceae</taxon>
        <taxon>Grewioideae</taxon>
        <taxon>Apeibeae</taxon>
        <taxon>Corchorus</taxon>
    </lineage>
</organism>
<proteinExistence type="predicted"/>
<gene>
    <name evidence="1" type="ORF">CCACVL1_28739</name>
</gene>
<keyword evidence="2" id="KW-1185">Reference proteome</keyword>
<sequence length="21" mass="2228">MGDVGVLFADFDSKSAIEGRI</sequence>
<dbReference type="Proteomes" id="UP000188268">
    <property type="component" value="Unassembled WGS sequence"/>
</dbReference>
<name>A0A1R3G5D6_COCAP</name>
<comment type="caution">
    <text evidence="1">The sequence shown here is derived from an EMBL/GenBank/DDBJ whole genome shotgun (WGS) entry which is preliminary data.</text>
</comment>